<gene>
    <name evidence="1" type="ORF">J2TS6_47240</name>
</gene>
<accession>A0A920CD92</accession>
<sequence length="58" mass="6468">MSKVDLTANINTVSLAFQTGCTLEQLAYADFFFQPELNTPWNVMNTAGLKALLQENLM</sequence>
<keyword evidence="2" id="KW-1185">Reference proteome</keyword>
<dbReference type="EMBL" id="BORQ01000006">
    <property type="protein sequence ID" value="GIO33583.1"/>
    <property type="molecule type" value="Genomic_DNA"/>
</dbReference>
<dbReference type="Proteomes" id="UP000679779">
    <property type="component" value="Unassembled WGS sequence"/>
</dbReference>
<name>A0A920CD92_9BACL</name>
<dbReference type="AlphaFoldDB" id="A0A920CD92"/>
<organism evidence="1 2">
    <name type="scientific">Paenibacillus albilobatus</name>
    <dbReference type="NCBI Taxonomy" id="2716884"/>
    <lineage>
        <taxon>Bacteria</taxon>
        <taxon>Bacillati</taxon>
        <taxon>Bacillota</taxon>
        <taxon>Bacilli</taxon>
        <taxon>Bacillales</taxon>
        <taxon>Paenibacillaceae</taxon>
        <taxon>Paenibacillus</taxon>
    </lineage>
</organism>
<proteinExistence type="predicted"/>
<dbReference type="Gene3D" id="3.30.390.30">
    <property type="match status" value="1"/>
</dbReference>
<evidence type="ECO:0000313" key="2">
    <source>
        <dbReference type="Proteomes" id="UP000679779"/>
    </source>
</evidence>
<evidence type="ECO:0000313" key="1">
    <source>
        <dbReference type="EMBL" id="GIO33583.1"/>
    </source>
</evidence>
<reference evidence="1" key="1">
    <citation type="submission" date="2021-03" db="EMBL/GenBank/DDBJ databases">
        <title>Antimicrobial resistance genes in bacteria isolated from Japanese honey, and their potential for conferring macrolide and lincosamide resistance in the American foulbrood pathogen Paenibacillus larvae.</title>
        <authorList>
            <person name="Okamoto M."/>
            <person name="Kumagai M."/>
            <person name="Kanamori H."/>
            <person name="Takamatsu D."/>
        </authorList>
    </citation>
    <scope>NUCLEOTIDE SEQUENCE</scope>
    <source>
        <strain evidence="1">J2TS6</strain>
    </source>
</reference>
<protein>
    <submittedName>
        <fullName evidence="1">Uncharacterized protein</fullName>
    </submittedName>
</protein>
<comment type="caution">
    <text evidence="1">The sequence shown here is derived from an EMBL/GenBank/DDBJ whole genome shotgun (WGS) entry which is preliminary data.</text>
</comment>
<dbReference type="InterPro" id="IPR016156">
    <property type="entry name" value="FAD/NAD-linked_Rdtase_dimer_sf"/>
</dbReference>
<dbReference type="SUPFAM" id="SSF55424">
    <property type="entry name" value="FAD/NAD-linked reductases, dimerisation (C-terminal) domain"/>
    <property type="match status" value="1"/>
</dbReference>